<evidence type="ECO:0000313" key="11">
    <source>
        <dbReference type="Proteomes" id="UP000284024"/>
    </source>
</evidence>
<accession>A0A395ZWM4</accession>
<evidence type="ECO:0000313" key="4">
    <source>
        <dbReference type="EMBL" id="RHC05095.1"/>
    </source>
</evidence>
<dbReference type="EMBL" id="QSKO01000025">
    <property type="protein sequence ID" value="RHE71252.1"/>
    <property type="molecule type" value="Genomic_DNA"/>
</dbReference>
<proteinExistence type="predicted"/>
<evidence type="ECO:0000313" key="10">
    <source>
        <dbReference type="Proteomes" id="UP000283928"/>
    </source>
</evidence>
<evidence type="ECO:0000313" key="7">
    <source>
        <dbReference type="EMBL" id="RYT61138.1"/>
    </source>
</evidence>
<evidence type="ECO:0000313" key="12">
    <source>
        <dbReference type="Proteomes" id="UP000284242"/>
    </source>
</evidence>
<protein>
    <submittedName>
        <fullName evidence="3">DNA-binding protein</fullName>
    </submittedName>
</protein>
<dbReference type="Proteomes" id="UP000283928">
    <property type="component" value="Unassembled WGS sequence"/>
</dbReference>
<sequence length="58" mass="6637">MEYLTVPEAAELAGVEPATIAYWYTTGKISVRKTGKIIRIPREAFEQWLLKRKEKGVV</sequence>
<dbReference type="InterPro" id="IPR010093">
    <property type="entry name" value="SinI_DNA-bd"/>
</dbReference>
<dbReference type="Pfam" id="PF12728">
    <property type="entry name" value="HTH_17"/>
    <property type="match status" value="1"/>
</dbReference>
<dbReference type="EMBL" id="QRVV01000090">
    <property type="protein sequence ID" value="RGS69145.1"/>
    <property type="molecule type" value="Genomic_DNA"/>
</dbReference>
<dbReference type="EMBL" id="QRZI01000024">
    <property type="protein sequence ID" value="RGV60101.1"/>
    <property type="molecule type" value="Genomic_DNA"/>
</dbReference>
<dbReference type="Proteomes" id="UP000284024">
    <property type="component" value="Unassembled WGS sequence"/>
</dbReference>
<feature type="domain" description="Helix-turn-helix" evidence="1">
    <location>
        <begin position="3"/>
        <end position="52"/>
    </location>
</feature>
<evidence type="ECO:0000313" key="3">
    <source>
        <dbReference type="EMBL" id="RGV60101.1"/>
    </source>
</evidence>
<name>A0A395ZWM4_9FIRM</name>
<gene>
    <name evidence="6" type="ORF">DW222_16970</name>
    <name evidence="5" type="ORF">DW723_13975</name>
    <name evidence="4" type="ORF">DW859_12875</name>
    <name evidence="3" type="ORF">DWW07_18100</name>
    <name evidence="2" type="ORF">DWX77_15580</name>
    <name evidence="7" type="ORF">EAI82_15500</name>
</gene>
<reference evidence="8 9" key="1">
    <citation type="submission" date="2018-08" db="EMBL/GenBank/DDBJ databases">
        <title>A genome reference for cultivated species of the human gut microbiota.</title>
        <authorList>
            <person name="Zou Y."/>
            <person name="Xue W."/>
            <person name="Luo G."/>
        </authorList>
    </citation>
    <scope>NUCLEOTIDE SEQUENCE [LARGE SCALE GENOMIC DNA]</scope>
    <source>
        <strain evidence="3 9">AF14-23</strain>
        <strain evidence="2 12">AF21-24</strain>
        <strain evidence="6 11">AM18-2AC</strain>
        <strain evidence="5 10">AM27-32LB</strain>
        <strain evidence="4 8">AM37-4AC</strain>
    </source>
</reference>
<dbReference type="NCBIfam" id="TIGR01764">
    <property type="entry name" value="excise"/>
    <property type="match status" value="1"/>
</dbReference>
<dbReference type="SUPFAM" id="SSF46955">
    <property type="entry name" value="Putative DNA-binding domain"/>
    <property type="match status" value="1"/>
</dbReference>
<evidence type="ECO:0000313" key="5">
    <source>
        <dbReference type="EMBL" id="RHE71252.1"/>
    </source>
</evidence>
<keyword evidence="3" id="KW-0238">DNA-binding</keyword>
<organism evidence="3 9">
    <name type="scientific">Blautia obeum</name>
    <dbReference type="NCBI Taxonomy" id="40520"/>
    <lineage>
        <taxon>Bacteria</taxon>
        <taxon>Bacillati</taxon>
        <taxon>Bacillota</taxon>
        <taxon>Clostridia</taxon>
        <taxon>Lachnospirales</taxon>
        <taxon>Lachnospiraceae</taxon>
        <taxon>Blautia</taxon>
    </lineage>
</organism>
<dbReference type="InterPro" id="IPR041657">
    <property type="entry name" value="HTH_17"/>
</dbReference>
<evidence type="ECO:0000259" key="1">
    <source>
        <dbReference type="Pfam" id="PF12728"/>
    </source>
</evidence>
<dbReference type="EMBL" id="QRJH01000014">
    <property type="protein sequence ID" value="RHH14969.1"/>
    <property type="molecule type" value="Genomic_DNA"/>
</dbReference>
<dbReference type="InterPro" id="IPR009061">
    <property type="entry name" value="DNA-bd_dom_put_sf"/>
</dbReference>
<dbReference type="Proteomes" id="UP000265828">
    <property type="component" value="Unassembled WGS sequence"/>
</dbReference>
<evidence type="ECO:0000313" key="6">
    <source>
        <dbReference type="EMBL" id="RHH14969.1"/>
    </source>
</evidence>
<dbReference type="EMBL" id="RCXQ01000027">
    <property type="protein sequence ID" value="RYT61138.1"/>
    <property type="molecule type" value="Genomic_DNA"/>
</dbReference>
<dbReference type="Proteomes" id="UP000265808">
    <property type="component" value="Unassembled WGS sequence"/>
</dbReference>
<evidence type="ECO:0000313" key="13">
    <source>
        <dbReference type="Proteomes" id="UP000293506"/>
    </source>
</evidence>
<evidence type="ECO:0000313" key="2">
    <source>
        <dbReference type="EMBL" id="RGS69145.1"/>
    </source>
</evidence>
<dbReference type="EMBL" id="QSHL01000009">
    <property type="protein sequence ID" value="RHC05095.1"/>
    <property type="molecule type" value="Genomic_DNA"/>
</dbReference>
<comment type="caution">
    <text evidence="3">The sequence shown here is derived from an EMBL/GenBank/DDBJ whole genome shotgun (WGS) entry which is preliminary data.</text>
</comment>
<evidence type="ECO:0000313" key="8">
    <source>
        <dbReference type="Proteomes" id="UP000265808"/>
    </source>
</evidence>
<evidence type="ECO:0000313" key="9">
    <source>
        <dbReference type="Proteomes" id="UP000265828"/>
    </source>
</evidence>
<dbReference type="AlphaFoldDB" id="A0A395ZWM4"/>
<reference evidence="7 13" key="2">
    <citation type="journal article" date="2019" name="Science, e1252229">
        <title>Invertible promoters mediate bacterial phase variation, antibiotic resistance, and host adaptation in the gut.</title>
        <authorList>
            <person name="Jiang X."/>
            <person name="Hall A.B."/>
            <person name="Arthur T.D."/>
            <person name="Plichta D.R."/>
            <person name="Covington C.T."/>
            <person name="Poyet M."/>
            <person name="Crothers J."/>
            <person name="Moses P.L."/>
            <person name="Tolonen A.C."/>
            <person name="Vlamakis H."/>
            <person name="Alm E.J."/>
            <person name="Xavier R.J."/>
        </authorList>
    </citation>
    <scope>NUCLEOTIDE SEQUENCE [LARGE SCALE GENOMIC DNA]</scope>
    <source>
        <strain evidence="13">af_0058</strain>
        <strain evidence="7">Af_0058</strain>
    </source>
</reference>
<dbReference type="GO" id="GO:0003677">
    <property type="term" value="F:DNA binding"/>
    <property type="evidence" value="ECO:0007669"/>
    <property type="project" value="UniProtKB-KW"/>
</dbReference>
<dbReference type="Proteomes" id="UP000293506">
    <property type="component" value="Unassembled WGS sequence"/>
</dbReference>
<dbReference type="Proteomes" id="UP000284242">
    <property type="component" value="Unassembled WGS sequence"/>
</dbReference>